<dbReference type="PANTHER" id="PTHR13748:SF31">
    <property type="entry name" value="ZINC-REGULATED GTPASE METALLOPROTEIN ACTIVATOR 1A-RELATED"/>
    <property type="match status" value="1"/>
</dbReference>
<keyword evidence="3" id="KW-1185">Reference proteome</keyword>
<reference evidence="3" key="1">
    <citation type="journal article" date="2012" name="G3 (Bethesda)">
        <title>Pichia sorbitophila, an interspecies yeast hybrid reveals early steps of genome resolution following polyploidization.</title>
        <authorList>
            <person name="Leh Louis V."/>
            <person name="Despons L."/>
            <person name="Friedrich A."/>
            <person name="Martin T."/>
            <person name="Durrens P."/>
            <person name="Casaregola S."/>
            <person name="Neuveglise C."/>
            <person name="Fairhead C."/>
            <person name="Marck C."/>
            <person name="Cruz J.A."/>
            <person name="Straub M.L."/>
            <person name="Kugler V."/>
            <person name="Sacerdot C."/>
            <person name="Uzunov Z."/>
            <person name="Thierry A."/>
            <person name="Weiss S."/>
            <person name="Bleykasten C."/>
            <person name="De Montigny J."/>
            <person name="Jacques N."/>
            <person name="Jung P."/>
            <person name="Lemaire M."/>
            <person name="Mallet S."/>
            <person name="Morel G."/>
            <person name="Richard G.F."/>
            <person name="Sarkar A."/>
            <person name="Savel G."/>
            <person name="Schacherer J."/>
            <person name="Seret M.L."/>
            <person name="Talla E."/>
            <person name="Samson G."/>
            <person name="Jubin C."/>
            <person name="Poulain J."/>
            <person name="Vacherie B."/>
            <person name="Barbe V."/>
            <person name="Pelletier E."/>
            <person name="Sherman D.J."/>
            <person name="Westhof E."/>
            <person name="Weissenbach J."/>
            <person name="Baret P.V."/>
            <person name="Wincker P."/>
            <person name="Gaillardin C."/>
            <person name="Dujon B."/>
            <person name="Souciet J.L."/>
        </authorList>
    </citation>
    <scope>NUCLEOTIDE SEQUENCE [LARGE SCALE GENOMIC DNA]</scope>
    <source>
        <strain evidence="3">CBS 270.75 / DBVPG 7215 / KCTC 17166 / NRRL Y-17582</strain>
    </source>
</reference>
<dbReference type="GO" id="GO:0051604">
    <property type="term" value="P:protein maturation"/>
    <property type="evidence" value="ECO:0007669"/>
    <property type="project" value="EnsemblFungi"/>
</dbReference>
<dbReference type="InterPro" id="IPR036627">
    <property type="entry name" value="CobW-likC_sf"/>
</dbReference>
<dbReference type="Pfam" id="PF02492">
    <property type="entry name" value="cobW"/>
    <property type="match status" value="1"/>
</dbReference>
<dbReference type="FunCoup" id="G8JPV9">
    <property type="interactions" value="295"/>
</dbReference>
<dbReference type="GO" id="GO:0005737">
    <property type="term" value="C:cytoplasm"/>
    <property type="evidence" value="ECO:0007669"/>
    <property type="project" value="TreeGrafter"/>
</dbReference>
<organism evidence="2 3">
    <name type="scientific">Eremothecium cymbalariae (strain CBS 270.75 / DBVPG 7215 / KCTC 17166 / NRRL Y-17582)</name>
    <name type="common">Yeast</name>
    <dbReference type="NCBI Taxonomy" id="931890"/>
    <lineage>
        <taxon>Eukaryota</taxon>
        <taxon>Fungi</taxon>
        <taxon>Dikarya</taxon>
        <taxon>Ascomycota</taxon>
        <taxon>Saccharomycotina</taxon>
        <taxon>Saccharomycetes</taxon>
        <taxon>Saccharomycetales</taxon>
        <taxon>Saccharomycetaceae</taxon>
        <taxon>Eremothecium</taxon>
    </lineage>
</organism>
<dbReference type="InParanoid" id="G8JPV9"/>
<dbReference type="GO" id="GO:0034224">
    <property type="term" value="P:cellular response to zinc ion starvation"/>
    <property type="evidence" value="ECO:0007669"/>
    <property type="project" value="EnsemblFungi"/>
</dbReference>
<dbReference type="STRING" id="931890.G8JPV9"/>
<dbReference type="InterPro" id="IPR003495">
    <property type="entry name" value="CobW/HypB/UreG_nucleotide-bd"/>
</dbReference>
<evidence type="ECO:0000313" key="2">
    <source>
        <dbReference type="EMBL" id="AET38217.1"/>
    </source>
</evidence>
<dbReference type="GeneID" id="11468256"/>
<dbReference type="CDD" id="cd03112">
    <property type="entry name" value="CobW-like"/>
    <property type="match status" value="1"/>
</dbReference>
<dbReference type="GO" id="GO:0008047">
    <property type="term" value="F:enzyme activator activity"/>
    <property type="evidence" value="ECO:0007669"/>
    <property type="project" value="EnsemblFungi"/>
</dbReference>
<dbReference type="OrthoDB" id="258627at2759"/>
<evidence type="ECO:0000313" key="3">
    <source>
        <dbReference type="Proteomes" id="UP000006790"/>
    </source>
</evidence>
<dbReference type="SUPFAM" id="SSF90002">
    <property type="entry name" value="Hypothetical protein YjiA, C-terminal domain"/>
    <property type="match status" value="1"/>
</dbReference>
<sequence length="435" mass="48454">MMSNASMVYVHQTTSVSRRKKMPLKDFKYNAEEDGDVPPLVTGDEDDLESILSNVKADGGLNLVSEKKIMMANKQFTEEKESRQKIPVTVITGYLGSGKSTLLERIVLKGSELKIAVILNEFGDSSEIEKSMTIRNNGKSYEEWLDLGNGCLCCSLKDVGVKAIEAMVARSPGKIDYILLETSGIADPAPIARMFWQDEGLSSNIYIDGIVTVLDSEHILSCLDDVTGDSHWHGEKVVLDDGITVAHLQIAMADTILLNKIDKLEKSEMAVAQVEDRVQGINALAPIYHTKYGNISLDKILNLHAFTVSNILETHGTFHDPRISTVTLSCRPLKNYEEFQVIEEQFLQLLLWRDFGRDEDGTEIGLEVHRTKALIIVGTDVKIVQGVRNTYDILPGDLLPNVEECKFVFIGKYLDAEHLQTKLEKALKNHDSSTK</sequence>
<feature type="domain" description="CobW/HypB/UreG nucleotide-binding" evidence="1">
    <location>
        <begin position="87"/>
        <end position="288"/>
    </location>
</feature>
<dbReference type="Gene3D" id="3.30.1220.10">
    <property type="entry name" value="CobW-like, C-terminal domain"/>
    <property type="match status" value="1"/>
</dbReference>
<dbReference type="EMBL" id="CP002498">
    <property type="protein sequence ID" value="AET38217.1"/>
    <property type="molecule type" value="Genomic_DNA"/>
</dbReference>
<dbReference type="OMA" id="GHSHMDP"/>
<dbReference type="AlphaFoldDB" id="G8JPV9"/>
<dbReference type="InterPro" id="IPR051316">
    <property type="entry name" value="Zinc-reg_GTPase_activator"/>
</dbReference>
<dbReference type="SUPFAM" id="SSF52540">
    <property type="entry name" value="P-loop containing nucleoside triphosphate hydrolases"/>
    <property type="match status" value="1"/>
</dbReference>
<dbReference type="PANTHER" id="PTHR13748">
    <property type="entry name" value="COBW-RELATED"/>
    <property type="match status" value="1"/>
</dbReference>
<dbReference type="InterPro" id="IPR027417">
    <property type="entry name" value="P-loop_NTPase"/>
</dbReference>
<proteinExistence type="predicted"/>
<dbReference type="GO" id="GO:0003924">
    <property type="term" value="F:GTPase activity"/>
    <property type="evidence" value="ECO:0007669"/>
    <property type="project" value="EnsemblFungi"/>
</dbReference>
<dbReference type="Proteomes" id="UP000006790">
    <property type="component" value="Chromosome 2"/>
</dbReference>
<evidence type="ECO:0000259" key="1">
    <source>
        <dbReference type="Pfam" id="PF02492"/>
    </source>
</evidence>
<name>G8JPV9_ERECY</name>
<dbReference type="Gene3D" id="3.40.50.300">
    <property type="entry name" value="P-loop containing nucleotide triphosphate hydrolases"/>
    <property type="match status" value="1"/>
</dbReference>
<dbReference type="GO" id="GO:0140827">
    <property type="term" value="F:zinc chaperone activity"/>
    <property type="evidence" value="ECO:0007669"/>
    <property type="project" value="EnsemblFungi"/>
</dbReference>
<gene>
    <name evidence="2" type="ordered locus">Ecym_2495</name>
</gene>
<dbReference type="eggNOG" id="KOG2743">
    <property type="taxonomic scope" value="Eukaryota"/>
</dbReference>
<dbReference type="KEGG" id="erc:Ecym_2495"/>
<accession>G8JPV9</accession>
<dbReference type="HOGENOM" id="CLU_017452_6_0_1"/>
<dbReference type="RefSeq" id="XP_003645034.1">
    <property type="nucleotide sequence ID" value="XM_003644986.1"/>
</dbReference>
<protein>
    <recommendedName>
        <fullName evidence="1">CobW/HypB/UreG nucleotide-binding domain-containing protein</fullName>
    </recommendedName>
</protein>